<reference evidence="1" key="1">
    <citation type="journal article" date="2012" name="PLoS Negl. Trop. Dis.">
        <title>A systematically improved high quality genome and transcriptome of the human blood fluke Schistosoma mansoni.</title>
        <authorList>
            <person name="Protasio A.V."/>
            <person name="Tsai I.J."/>
            <person name="Babbage A."/>
            <person name="Nichol S."/>
            <person name="Hunt M."/>
            <person name="Aslett M.A."/>
            <person name="De Silva N."/>
            <person name="Velarde G.S."/>
            <person name="Anderson T.J."/>
            <person name="Clark R.C."/>
            <person name="Davidson C."/>
            <person name="Dillon G.P."/>
            <person name="Holroyd N.E."/>
            <person name="LoVerde P.T."/>
            <person name="Lloyd C."/>
            <person name="McQuillan J."/>
            <person name="Oliveira G."/>
            <person name="Otto T.D."/>
            <person name="Parker-Manuel S.J."/>
            <person name="Quail M.A."/>
            <person name="Wilson R.A."/>
            <person name="Zerlotini A."/>
            <person name="Dunne D.W."/>
            <person name="Berriman M."/>
        </authorList>
    </citation>
    <scope>NUCLEOTIDE SEQUENCE [LARGE SCALE GENOMIC DNA]</scope>
    <source>
        <strain evidence="1">Puerto Rican</strain>
    </source>
</reference>
<dbReference type="AlphaFoldDB" id="A0A3Q0KSM2"/>
<proteinExistence type="predicted"/>
<sequence length="55" mass="6181">MDNYIPNRVVLITNKLQVEMNAGHYFEKIFFTIVLSVLLQSACPKRTLPCGALVA</sequence>
<dbReference type="Proteomes" id="UP000008854">
    <property type="component" value="Unassembled WGS sequence"/>
</dbReference>
<accession>A0A3Q0KSM2</accession>
<dbReference type="WBParaSite" id="Smp_167490.1">
    <property type="protein sequence ID" value="Smp_167490.1"/>
    <property type="gene ID" value="Smp_167490"/>
</dbReference>
<evidence type="ECO:0000313" key="2">
    <source>
        <dbReference type="WBParaSite" id="Smp_167490.1"/>
    </source>
</evidence>
<dbReference type="ExpressionAtlas" id="A0A3Q0KSM2">
    <property type="expression patterns" value="baseline"/>
</dbReference>
<reference evidence="2" key="2">
    <citation type="submission" date="2018-12" db="UniProtKB">
        <authorList>
            <consortium name="WormBaseParasite"/>
        </authorList>
    </citation>
    <scope>IDENTIFICATION</scope>
    <source>
        <strain evidence="2">Puerto Rican</strain>
    </source>
</reference>
<name>A0A3Q0KSM2_SCHMA</name>
<evidence type="ECO:0000313" key="1">
    <source>
        <dbReference type="Proteomes" id="UP000008854"/>
    </source>
</evidence>
<protein>
    <submittedName>
        <fullName evidence="2">Uncharacterized protein</fullName>
    </submittedName>
</protein>
<dbReference type="InParanoid" id="A0A3Q0KSM2"/>
<organism evidence="1 2">
    <name type="scientific">Schistosoma mansoni</name>
    <name type="common">Blood fluke</name>
    <dbReference type="NCBI Taxonomy" id="6183"/>
    <lineage>
        <taxon>Eukaryota</taxon>
        <taxon>Metazoa</taxon>
        <taxon>Spiralia</taxon>
        <taxon>Lophotrochozoa</taxon>
        <taxon>Platyhelminthes</taxon>
        <taxon>Trematoda</taxon>
        <taxon>Digenea</taxon>
        <taxon>Strigeidida</taxon>
        <taxon>Schistosomatoidea</taxon>
        <taxon>Schistosomatidae</taxon>
        <taxon>Schistosoma</taxon>
    </lineage>
</organism>
<keyword evidence="1" id="KW-1185">Reference proteome</keyword>